<comment type="caution">
    <text evidence="7">The sequence shown here is derived from an EMBL/GenBank/DDBJ whole genome shotgun (WGS) entry which is preliminary data.</text>
</comment>
<evidence type="ECO:0000256" key="3">
    <source>
        <dbReference type="ARBA" id="ARBA00022692"/>
    </source>
</evidence>
<evidence type="ECO:0000256" key="2">
    <source>
        <dbReference type="ARBA" id="ARBA00022614"/>
    </source>
</evidence>
<evidence type="ECO:0000256" key="1">
    <source>
        <dbReference type="ARBA" id="ARBA00004370"/>
    </source>
</evidence>
<evidence type="ECO:0000256" key="4">
    <source>
        <dbReference type="ARBA" id="ARBA00022737"/>
    </source>
</evidence>
<evidence type="ECO:0000313" key="7">
    <source>
        <dbReference type="EMBL" id="KAG6746296.1"/>
    </source>
</evidence>
<gene>
    <name evidence="7" type="ORF">POTOM_050834</name>
</gene>
<dbReference type="Pfam" id="PF13855">
    <property type="entry name" value="LRR_8"/>
    <property type="match status" value="1"/>
</dbReference>
<organism evidence="7 8">
    <name type="scientific">Populus tomentosa</name>
    <name type="common">Chinese white poplar</name>
    <dbReference type="NCBI Taxonomy" id="118781"/>
    <lineage>
        <taxon>Eukaryota</taxon>
        <taxon>Viridiplantae</taxon>
        <taxon>Streptophyta</taxon>
        <taxon>Embryophyta</taxon>
        <taxon>Tracheophyta</taxon>
        <taxon>Spermatophyta</taxon>
        <taxon>Magnoliopsida</taxon>
        <taxon>eudicotyledons</taxon>
        <taxon>Gunneridae</taxon>
        <taxon>Pentapetalae</taxon>
        <taxon>rosids</taxon>
        <taxon>fabids</taxon>
        <taxon>Malpighiales</taxon>
        <taxon>Salicaceae</taxon>
        <taxon>Saliceae</taxon>
        <taxon>Populus</taxon>
    </lineage>
</organism>
<reference evidence="7" key="1">
    <citation type="journal article" date="2020" name="bioRxiv">
        <title>Hybrid origin of Populus tomentosa Carr. identified through genome sequencing and phylogenomic analysis.</title>
        <authorList>
            <person name="An X."/>
            <person name="Gao K."/>
            <person name="Chen Z."/>
            <person name="Li J."/>
            <person name="Yang X."/>
            <person name="Yang X."/>
            <person name="Zhou J."/>
            <person name="Guo T."/>
            <person name="Zhao T."/>
            <person name="Huang S."/>
            <person name="Miao D."/>
            <person name="Khan W.U."/>
            <person name="Rao P."/>
            <person name="Ye M."/>
            <person name="Lei B."/>
            <person name="Liao W."/>
            <person name="Wang J."/>
            <person name="Ji L."/>
            <person name="Li Y."/>
            <person name="Guo B."/>
            <person name="Mustafa N.S."/>
            <person name="Li S."/>
            <person name="Yun Q."/>
            <person name="Keller S.R."/>
            <person name="Mao J."/>
            <person name="Zhang R."/>
            <person name="Strauss S.H."/>
        </authorList>
    </citation>
    <scope>NUCLEOTIDE SEQUENCE</scope>
    <source>
        <strain evidence="7">GM15</strain>
        <tissue evidence="7">Leaf</tissue>
    </source>
</reference>
<proteinExistence type="predicted"/>
<keyword evidence="4" id="KW-0677">Repeat</keyword>
<keyword evidence="5" id="KW-1133">Transmembrane helix</keyword>
<comment type="subcellular location">
    <subcellularLocation>
        <location evidence="1">Membrane</location>
    </subcellularLocation>
</comment>
<keyword evidence="2" id="KW-0433">Leucine-rich repeat</keyword>
<dbReference type="GO" id="GO:0016020">
    <property type="term" value="C:membrane"/>
    <property type="evidence" value="ECO:0007669"/>
    <property type="project" value="UniProtKB-SubCell"/>
</dbReference>
<keyword evidence="6" id="KW-0472">Membrane</keyword>
<dbReference type="PANTHER" id="PTHR27008">
    <property type="entry name" value="OS04G0122200 PROTEIN"/>
    <property type="match status" value="1"/>
</dbReference>
<dbReference type="InterPro" id="IPR001611">
    <property type="entry name" value="Leu-rich_rpt"/>
</dbReference>
<evidence type="ECO:0000313" key="8">
    <source>
        <dbReference type="Proteomes" id="UP000886885"/>
    </source>
</evidence>
<sequence>MNVLLALDLSGNIPSTIGGMQSFLNLSLAHNKLQGQIPEVLGEVKSLESLNLSYNNFSGVIPTSMEGLLQLENLNLSSNQLQGRLPSGGPFENFTESFFISNLQERWTVWPASKTRKKNRQGPSQEGSSPLIHSITEKKFISRTLAGTNKTVDFKALVLEYMPNGSLEKWLHLNSQ</sequence>
<evidence type="ECO:0000256" key="5">
    <source>
        <dbReference type="ARBA" id="ARBA00022989"/>
    </source>
</evidence>
<dbReference type="FunFam" id="3.80.10.10:FF:000383">
    <property type="entry name" value="Leucine-rich repeat receptor protein kinase EMS1"/>
    <property type="match status" value="1"/>
</dbReference>
<dbReference type="Proteomes" id="UP000886885">
    <property type="component" value="Chromosome 15D"/>
</dbReference>
<evidence type="ECO:0000256" key="6">
    <source>
        <dbReference type="ARBA" id="ARBA00023136"/>
    </source>
</evidence>
<dbReference type="InterPro" id="IPR051809">
    <property type="entry name" value="Plant_receptor-like_S/T_kinase"/>
</dbReference>
<keyword evidence="3" id="KW-0812">Transmembrane</keyword>
<keyword evidence="8" id="KW-1185">Reference proteome</keyword>
<name>A0A8X7Y8W7_POPTO</name>
<accession>A0A8X7Y8W7</accession>
<dbReference type="PANTHER" id="PTHR27008:SF585">
    <property type="entry name" value="PROTEIN KINASE DOMAIN-CONTAINING PROTEIN"/>
    <property type="match status" value="1"/>
</dbReference>
<dbReference type="OrthoDB" id="1713839at2759"/>
<dbReference type="EMBL" id="JAAWWB010000030">
    <property type="protein sequence ID" value="KAG6746296.1"/>
    <property type="molecule type" value="Genomic_DNA"/>
</dbReference>
<dbReference type="AlphaFoldDB" id="A0A8X7Y8W7"/>
<protein>
    <submittedName>
        <fullName evidence="7">Uncharacterized protein</fullName>
    </submittedName>
</protein>